<name>A0ACB8YF50_9ASTR</name>
<dbReference type="Proteomes" id="UP001056120">
    <property type="component" value="Linkage Group LG28"/>
</dbReference>
<protein>
    <submittedName>
        <fullName evidence="1">Uncharacterized protein</fullName>
    </submittedName>
</protein>
<dbReference type="EMBL" id="CM042045">
    <property type="protein sequence ID" value="KAI3683554.1"/>
    <property type="molecule type" value="Genomic_DNA"/>
</dbReference>
<organism evidence="1 2">
    <name type="scientific">Smallanthus sonchifolius</name>
    <dbReference type="NCBI Taxonomy" id="185202"/>
    <lineage>
        <taxon>Eukaryota</taxon>
        <taxon>Viridiplantae</taxon>
        <taxon>Streptophyta</taxon>
        <taxon>Embryophyta</taxon>
        <taxon>Tracheophyta</taxon>
        <taxon>Spermatophyta</taxon>
        <taxon>Magnoliopsida</taxon>
        <taxon>eudicotyledons</taxon>
        <taxon>Gunneridae</taxon>
        <taxon>Pentapetalae</taxon>
        <taxon>asterids</taxon>
        <taxon>campanulids</taxon>
        <taxon>Asterales</taxon>
        <taxon>Asteraceae</taxon>
        <taxon>Asteroideae</taxon>
        <taxon>Heliantheae alliance</taxon>
        <taxon>Millerieae</taxon>
        <taxon>Smallanthus</taxon>
    </lineage>
</organism>
<gene>
    <name evidence="1" type="ORF">L1987_84062</name>
</gene>
<comment type="caution">
    <text evidence="1">The sequence shown here is derived from an EMBL/GenBank/DDBJ whole genome shotgun (WGS) entry which is preliminary data.</text>
</comment>
<proteinExistence type="predicted"/>
<reference evidence="1 2" key="2">
    <citation type="journal article" date="2022" name="Mol. Ecol. Resour.">
        <title>The genomes of chicory, endive, great burdock and yacon provide insights into Asteraceae paleo-polyploidization history and plant inulin production.</title>
        <authorList>
            <person name="Fan W."/>
            <person name="Wang S."/>
            <person name="Wang H."/>
            <person name="Wang A."/>
            <person name="Jiang F."/>
            <person name="Liu H."/>
            <person name="Zhao H."/>
            <person name="Xu D."/>
            <person name="Zhang Y."/>
        </authorList>
    </citation>
    <scope>NUCLEOTIDE SEQUENCE [LARGE SCALE GENOMIC DNA]</scope>
    <source>
        <strain evidence="2">cv. Yunnan</strain>
        <tissue evidence="1">Leaves</tissue>
    </source>
</reference>
<reference evidence="2" key="1">
    <citation type="journal article" date="2022" name="Mol. Ecol. Resour.">
        <title>The genomes of chicory, endive, great burdock and yacon provide insights into Asteraceae palaeo-polyploidization history and plant inulin production.</title>
        <authorList>
            <person name="Fan W."/>
            <person name="Wang S."/>
            <person name="Wang H."/>
            <person name="Wang A."/>
            <person name="Jiang F."/>
            <person name="Liu H."/>
            <person name="Zhao H."/>
            <person name="Xu D."/>
            <person name="Zhang Y."/>
        </authorList>
    </citation>
    <scope>NUCLEOTIDE SEQUENCE [LARGE SCALE GENOMIC DNA]</scope>
    <source>
        <strain evidence="2">cv. Yunnan</strain>
    </source>
</reference>
<evidence type="ECO:0000313" key="1">
    <source>
        <dbReference type="EMBL" id="KAI3683554.1"/>
    </source>
</evidence>
<accession>A0ACB8YF50</accession>
<keyword evidence="2" id="KW-1185">Reference proteome</keyword>
<evidence type="ECO:0000313" key="2">
    <source>
        <dbReference type="Proteomes" id="UP001056120"/>
    </source>
</evidence>
<sequence length="90" mass="10114">MVVVVVFISVGLKELGLSNRKIKVLKCANVLKLRDVDLIAIAKFHPDLEELDISSPRNKFEIDALRSYSISEIMITDAEMCKSSSYRLVS</sequence>